<dbReference type="EMBL" id="HACG01018825">
    <property type="protein sequence ID" value="CEK65690.1"/>
    <property type="molecule type" value="Transcribed_RNA"/>
</dbReference>
<sequence>MKKEGGEGNERMYRTMKSIGRRAANKQQWGSLVNVLCAIKEIVDRLCQMKLKAKHVKTK</sequence>
<dbReference type="AlphaFoldDB" id="A0A0B6ZD74"/>
<organism evidence="1">
    <name type="scientific">Arion vulgaris</name>
    <dbReference type="NCBI Taxonomy" id="1028688"/>
    <lineage>
        <taxon>Eukaryota</taxon>
        <taxon>Metazoa</taxon>
        <taxon>Spiralia</taxon>
        <taxon>Lophotrochozoa</taxon>
        <taxon>Mollusca</taxon>
        <taxon>Gastropoda</taxon>
        <taxon>Heterobranchia</taxon>
        <taxon>Euthyneura</taxon>
        <taxon>Panpulmonata</taxon>
        <taxon>Eupulmonata</taxon>
        <taxon>Stylommatophora</taxon>
        <taxon>Helicina</taxon>
        <taxon>Arionoidea</taxon>
        <taxon>Arionidae</taxon>
        <taxon>Arion</taxon>
    </lineage>
</organism>
<protein>
    <submittedName>
        <fullName evidence="1">Uncharacterized protein</fullName>
    </submittedName>
</protein>
<accession>A0A0B6ZD74</accession>
<proteinExistence type="predicted"/>
<name>A0A0B6ZD74_9EUPU</name>
<evidence type="ECO:0000313" key="1">
    <source>
        <dbReference type="EMBL" id="CEK65690.1"/>
    </source>
</evidence>
<reference evidence="1" key="1">
    <citation type="submission" date="2014-12" db="EMBL/GenBank/DDBJ databases">
        <title>Insight into the proteome of Arion vulgaris.</title>
        <authorList>
            <person name="Aradska J."/>
            <person name="Bulat T."/>
            <person name="Smidak R."/>
            <person name="Sarate P."/>
            <person name="Gangsoo J."/>
            <person name="Sialana F."/>
            <person name="Bilban M."/>
            <person name="Lubec G."/>
        </authorList>
    </citation>
    <scope>NUCLEOTIDE SEQUENCE</scope>
    <source>
        <tissue evidence="1">Skin</tissue>
    </source>
</reference>
<gene>
    <name evidence="1" type="primary">ORF55932</name>
</gene>